<dbReference type="EMBL" id="JAVHUL010000015">
    <property type="protein sequence ID" value="MDQ7917357.1"/>
    <property type="molecule type" value="Genomic_DNA"/>
</dbReference>
<keyword evidence="2" id="KW-1185">Reference proteome</keyword>
<reference evidence="1 2" key="1">
    <citation type="submission" date="2023-08" db="EMBL/GenBank/DDBJ databases">
        <title>Mesonia sp. MT50, isolated from deep-sea sediment of the Mariana Trench.</title>
        <authorList>
            <person name="Fu H."/>
        </authorList>
    </citation>
    <scope>NUCLEOTIDE SEQUENCE [LARGE SCALE GENOMIC DNA]</scope>
    <source>
        <strain evidence="1 2">MT50</strain>
    </source>
</reference>
<organism evidence="1 2">
    <name type="scientific">Mesonia profundi</name>
    <dbReference type="NCBI Taxonomy" id="3070998"/>
    <lineage>
        <taxon>Bacteria</taxon>
        <taxon>Pseudomonadati</taxon>
        <taxon>Bacteroidota</taxon>
        <taxon>Flavobacteriia</taxon>
        <taxon>Flavobacteriales</taxon>
        <taxon>Flavobacteriaceae</taxon>
        <taxon>Mesonia</taxon>
    </lineage>
</organism>
<protein>
    <recommendedName>
        <fullName evidence="3">Glycine dehydrogenase</fullName>
    </recommendedName>
</protein>
<dbReference type="Proteomes" id="UP001230915">
    <property type="component" value="Unassembled WGS sequence"/>
</dbReference>
<sequence length="92" mass="11016">MMSKREDLQQSDCEKYGIFCEKCQYDEASYWERFKLKFHLLLCGGCREYSKNNTHLSEAIRNAKLSNLTPEEQENFKQMLQNNLVEIRVNEE</sequence>
<evidence type="ECO:0000313" key="2">
    <source>
        <dbReference type="Proteomes" id="UP001230915"/>
    </source>
</evidence>
<dbReference type="RefSeq" id="WP_308864076.1">
    <property type="nucleotide sequence ID" value="NZ_JAVHUL010000015.1"/>
</dbReference>
<comment type="caution">
    <text evidence="1">The sequence shown here is derived from an EMBL/GenBank/DDBJ whole genome shotgun (WGS) entry which is preliminary data.</text>
</comment>
<evidence type="ECO:0000313" key="1">
    <source>
        <dbReference type="EMBL" id="MDQ7917357.1"/>
    </source>
</evidence>
<proteinExistence type="predicted"/>
<name>A0ABU1A0Y1_9FLAO</name>
<evidence type="ECO:0008006" key="3">
    <source>
        <dbReference type="Google" id="ProtNLM"/>
    </source>
</evidence>
<accession>A0ABU1A0Y1</accession>
<gene>
    <name evidence="1" type="ORF">RBU60_07210</name>
</gene>